<evidence type="ECO:0000313" key="4">
    <source>
        <dbReference type="Proteomes" id="UP001151081"/>
    </source>
</evidence>
<protein>
    <submittedName>
        <fullName evidence="3">Carboxypeptidase regulatory-like domain-containing protein</fullName>
    </submittedName>
</protein>
<dbReference type="EMBL" id="JAGTJJ010000008">
    <property type="protein sequence ID" value="MDC3982452.1"/>
    <property type="molecule type" value="Genomic_DNA"/>
</dbReference>
<dbReference type="AlphaFoldDB" id="A0A9X3X1K3"/>
<feature type="chain" id="PRO_5040770589" evidence="2">
    <location>
        <begin position="32"/>
        <end position="534"/>
    </location>
</feature>
<feature type="compositionally biased region" description="Basic and acidic residues" evidence="1">
    <location>
        <begin position="33"/>
        <end position="66"/>
    </location>
</feature>
<comment type="caution">
    <text evidence="3">The sequence shown here is derived from an EMBL/GenBank/DDBJ whole genome shotgun (WGS) entry which is preliminary data.</text>
</comment>
<keyword evidence="3" id="KW-0645">Protease</keyword>
<sequence length="534" mass="56518">MSTIRRTRLGILGAALTIAAAAISLPHVATAAGEDKPAEPKKAEAAAPKKPDAKAEKEKPSADKPDAGPGDAGAGDAGKTAGPLPEGHPDVGELPPGHPSVEDGAGMDPHGPGEAPHGANPHGDTRRGNSGFFEAPPDTAVEDQTLPPGTMVFSIHDADERPIPNATAIIGILKSSVAQGDKRERREVTTDAQGTARLDGLPVGAGTSYRVTTQRGLGTYATEPFALSDKAGKRVVLHAYEATDDVNNALVGAQSFVFVSLREGVLQVEQLFNVFNIGKVAWVPGKGDAQVGLPEGYQAFRIPDSMTDVRFVDEPKKGPWLSGTIAPGRHEASFSYQIPLEGKDRQTFHVVLPPRVGEVRIFSEANKTMGLSVAGFPEAQRQTGRDGRKVMVTMRQAIQGERGIGGLDITITGLPVPGNTRWFALFFALSAAALAAAYTIRQRSEGTVPDEAKDDLLEAREALLGEFVALEKAHKKGDIGPKTYGRLKAALLDALARIEARLDEVKAARAEQRRRDRGETRRPRGEARGEGGSA</sequence>
<evidence type="ECO:0000256" key="1">
    <source>
        <dbReference type="SAM" id="MobiDB-lite"/>
    </source>
</evidence>
<organism evidence="3 4">
    <name type="scientific">Polyangium jinanense</name>
    <dbReference type="NCBI Taxonomy" id="2829994"/>
    <lineage>
        <taxon>Bacteria</taxon>
        <taxon>Pseudomonadati</taxon>
        <taxon>Myxococcota</taxon>
        <taxon>Polyangia</taxon>
        <taxon>Polyangiales</taxon>
        <taxon>Polyangiaceae</taxon>
        <taxon>Polyangium</taxon>
    </lineage>
</organism>
<keyword evidence="3" id="KW-0121">Carboxypeptidase</keyword>
<feature type="region of interest" description="Disordered" evidence="1">
    <location>
        <begin position="31"/>
        <end position="147"/>
    </location>
</feature>
<dbReference type="GO" id="GO:0004180">
    <property type="term" value="F:carboxypeptidase activity"/>
    <property type="evidence" value="ECO:0007669"/>
    <property type="project" value="UniProtKB-KW"/>
</dbReference>
<keyword evidence="2" id="KW-0732">Signal</keyword>
<gene>
    <name evidence="3" type="ORF">KEG57_18195</name>
</gene>
<keyword evidence="3" id="KW-0378">Hydrolase</keyword>
<evidence type="ECO:0000256" key="2">
    <source>
        <dbReference type="SAM" id="SignalP"/>
    </source>
</evidence>
<feature type="region of interest" description="Disordered" evidence="1">
    <location>
        <begin position="506"/>
        <end position="534"/>
    </location>
</feature>
<name>A0A9X3X1K3_9BACT</name>
<accession>A0A9X3X1K3</accession>
<dbReference type="Proteomes" id="UP001151081">
    <property type="component" value="Unassembled WGS sequence"/>
</dbReference>
<keyword evidence="4" id="KW-1185">Reference proteome</keyword>
<proteinExistence type="predicted"/>
<evidence type="ECO:0000313" key="3">
    <source>
        <dbReference type="EMBL" id="MDC3982452.1"/>
    </source>
</evidence>
<reference evidence="3 4" key="1">
    <citation type="submission" date="2021-04" db="EMBL/GenBank/DDBJ databases">
        <title>Genome analysis of Polyangium sp.</title>
        <authorList>
            <person name="Li Y."/>
            <person name="Wang J."/>
        </authorList>
    </citation>
    <scope>NUCLEOTIDE SEQUENCE [LARGE SCALE GENOMIC DNA]</scope>
    <source>
        <strain evidence="3 4">SDU14</strain>
    </source>
</reference>
<feature type="signal peptide" evidence="2">
    <location>
        <begin position="1"/>
        <end position="31"/>
    </location>
</feature>
<dbReference type="RefSeq" id="WP_272421497.1">
    <property type="nucleotide sequence ID" value="NZ_JAGTJJ010000008.1"/>
</dbReference>